<dbReference type="EMBL" id="VXIV02000825">
    <property type="protein sequence ID" value="KAF6035821.1"/>
    <property type="molecule type" value="Genomic_DNA"/>
</dbReference>
<organism evidence="1 2">
    <name type="scientific">Bugula neritina</name>
    <name type="common">Brown bryozoan</name>
    <name type="synonym">Sertularia neritina</name>
    <dbReference type="NCBI Taxonomy" id="10212"/>
    <lineage>
        <taxon>Eukaryota</taxon>
        <taxon>Metazoa</taxon>
        <taxon>Spiralia</taxon>
        <taxon>Lophotrochozoa</taxon>
        <taxon>Bryozoa</taxon>
        <taxon>Gymnolaemata</taxon>
        <taxon>Cheilostomatida</taxon>
        <taxon>Flustrina</taxon>
        <taxon>Buguloidea</taxon>
        <taxon>Bugulidae</taxon>
        <taxon>Bugula</taxon>
    </lineage>
</organism>
<proteinExistence type="predicted"/>
<keyword evidence="2" id="KW-1185">Reference proteome</keyword>
<gene>
    <name evidence="1" type="ORF">EB796_005871</name>
</gene>
<dbReference type="AlphaFoldDB" id="A0A7J7KD82"/>
<reference evidence="1" key="1">
    <citation type="submission" date="2020-06" db="EMBL/GenBank/DDBJ databases">
        <title>Draft genome of Bugula neritina, a colonial animal packing powerful symbionts and potential medicines.</title>
        <authorList>
            <person name="Rayko M."/>
        </authorList>
    </citation>
    <scope>NUCLEOTIDE SEQUENCE [LARGE SCALE GENOMIC DNA]</scope>
    <source>
        <strain evidence="1">Kwan_BN1</strain>
    </source>
</reference>
<comment type="caution">
    <text evidence="1">The sequence shown here is derived from an EMBL/GenBank/DDBJ whole genome shotgun (WGS) entry which is preliminary data.</text>
</comment>
<accession>A0A7J7KD82</accession>
<protein>
    <submittedName>
        <fullName evidence="1">Uncharacterized protein</fullName>
    </submittedName>
</protein>
<evidence type="ECO:0000313" key="1">
    <source>
        <dbReference type="EMBL" id="KAF6035821.1"/>
    </source>
</evidence>
<sequence>MAGMKQYNEFLQAYLAANSGLPKQKAYTNAQEKLAPPNIHPSPPITHYLPSHPSCNIHTPPNIHPSPAITHYLPSLTIMQHSHTTQYSTITSHHLLLTHHLIFMLYAA</sequence>
<dbReference type="Proteomes" id="UP000593567">
    <property type="component" value="Unassembled WGS sequence"/>
</dbReference>
<evidence type="ECO:0000313" key="2">
    <source>
        <dbReference type="Proteomes" id="UP000593567"/>
    </source>
</evidence>
<name>A0A7J7KD82_BUGNE</name>